<accession>A0AA38FVR4</accession>
<dbReference type="AlphaFoldDB" id="A0AA38FVR4"/>
<evidence type="ECO:0000313" key="2">
    <source>
        <dbReference type="Proteomes" id="UP000824469"/>
    </source>
</evidence>
<feature type="non-terminal residue" evidence="1">
    <location>
        <position position="88"/>
    </location>
</feature>
<evidence type="ECO:0000313" key="1">
    <source>
        <dbReference type="EMBL" id="KAH9311356.1"/>
    </source>
</evidence>
<protein>
    <submittedName>
        <fullName evidence="1">Uncharacterized protein</fullName>
    </submittedName>
</protein>
<keyword evidence="2" id="KW-1185">Reference proteome</keyword>
<dbReference type="EMBL" id="JAHRHJ020000006">
    <property type="protein sequence ID" value="KAH9311356.1"/>
    <property type="molecule type" value="Genomic_DNA"/>
</dbReference>
<reference evidence="1 2" key="1">
    <citation type="journal article" date="2021" name="Nat. Plants">
        <title>The Taxus genome provides insights into paclitaxel biosynthesis.</title>
        <authorList>
            <person name="Xiong X."/>
            <person name="Gou J."/>
            <person name="Liao Q."/>
            <person name="Li Y."/>
            <person name="Zhou Q."/>
            <person name="Bi G."/>
            <person name="Li C."/>
            <person name="Du R."/>
            <person name="Wang X."/>
            <person name="Sun T."/>
            <person name="Guo L."/>
            <person name="Liang H."/>
            <person name="Lu P."/>
            <person name="Wu Y."/>
            <person name="Zhang Z."/>
            <person name="Ro D.K."/>
            <person name="Shang Y."/>
            <person name="Huang S."/>
            <person name="Yan J."/>
        </authorList>
    </citation>
    <scope>NUCLEOTIDE SEQUENCE [LARGE SCALE GENOMIC DNA]</scope>
    <source>
        <strain evidence="1">Ta-2019</strain>
    </source>
</reference>
<comment type="caution">
    <text evidence="1">The sequence shown here is derived from an EMBL/GenBank/DDBJ whole genome shotgun (WGS) entry which is preliminary data.</text>
</comment>
<dbReference type="OMA" id="RYPACCG"/>
<organism evidence="1 2">
    <name type="scientific">Taxus chinensis</name>
    <name type="common">Chinese yew</name>
    <name type="synonym">Taxus wallichiana var. chinensis</name>
    <dbReference type="NCBI Taxonomy" id="29808"/>
    <lineage>
        <taxon>Eukaryota</taxon>
        <taxon>Viridiplantae</taxon>
        <taxon>Streptophyta</taxon>
        <taxon>Embryophyta</taxon>
        <taxon>Tracheophyta</taxon>
        <taxon>Spermatophyta</taxon>
        <taxon>Pinopsida</taxon>
        <taxon>Pinidae</taxon>
        <taxon>Conifers II</taxon>
        <taxon>Cupressales</taxon>
        <taxon>Taxaceae</taxon>
        <taxon>Taxus</taxon>
    </lineage>
</organism>
<gene>
    <name evidence="1" type="ORF">KI387_026391</name>
</gene>
<dbReference type="Proteomes" id="UP000824469">
    <property type="component" value="Unassembled WGS sequence"/>
</dbReference>
<name>A0AA38FVR4_TAXCH</name>
<feature type="non-terminal residue" evidence="1">
    <location>
        <position position="1"/>
    </location>
</feature>
<sequence length="88" mass="9787">PQLSPQLGEIPRSTFQFDFDFERKILAEAEKGSQNWSRIALENPSRLKSEPSSLGSVDDQIISKYVVMGLNREAVSMAVTAFGDDPNK</sequence>
<proteinExistence type="predicted"/>